<dbReference type="Proteomes" id="UP000485058">
    <property type="component" value="Unassembled WGS sequence"/>
</dbReference>
<organism evidence="1 2">
    <name type="scientific">Haematococcus lacustris</name>
    <name type="common">Green alga</name>
    <name type="synonym">Haematococcus pluvialis</name>
    <dbReference type="NCBI Taxonomy" id="44745"/>
    <lineage>
        <taxon>Eukaryota</taxon>
        <taxon>Viridiplantae</taxon>
        <taxon>Chlorophyta</taxon>
        <taxon>core chlorophytes</taxon>
        <taxon>Chlorophyceae</taxon>
        <taxon>CS clade</taxon>
        <taxon>Chlamydomonadales</taxon>
        <taxon>Haematococcaceae</taxon>
        <taxon>Haematococcus</taxon>
    </lineage>
</organism>
<comment type="caution">
    <text evidence="1">The sequence shown here is derived from an EMBL/GenBank/DDBJ whole genome shotgun (WGS) entry which is preliminary data.</text>
</comment>
<sequence>MLPAARVQHPSCPSCQLLLCLAASPDQDMLLARLAVLRLPAESEKLTPAQVLCVSGPCILMHLGVLLVPQGAAGADH</sequence>
<evidence type="ECO:0000313" key="1">
    <source>
        <dbReference type="EMBL" id="GFH21641.1"/>
    </source>
</evidence>
<keyword evidence="2" id="KW-1185">Reference proteome</keyword>
<gene>
    <name evidence="1" type="ORF">HaLaN_18990</name>
</gene>
<accession>A0A699ZHD8</accession>
<name>A0A699ZHD8_HAELA</name>
<protein>
    <submittedName>
        <fullName evidence="1">Uncharacterized protein</fullName>
    </submittedName>
</protein>
<dbReference type="EMBL" id="BLLF01001871">
    <property type="protein sequence ID" value="GFH21641.1"/>
    <property type="molecule type" value="Genomic_DNA"/>
</dbReference>
<dbReference type="AlphaFoldDB" id="A0A699ZHD8"/>
<proteinExistence type="predicted"/>
<evidence type="ECO:0000313" key="2">
    <source>
        <dbReference type="Proteomes" id="UP000485058"/>
    </source>
</evidence>
<reference evidence="1 2" key="1">
    <citation type="submission" date="2020-02" db="EMBL/GenBank/DDBJ databases">
        <title>Draft genome sequence of Haematococcus lacustris strain NIES-144.</title>
        <authorList>
            <person name="Morimoto D."/>
            <person name="Nakagawa S."/>
            <person name="Yoshida T."/>
            <person name="Sawayama S."/>
        </authorList>
    </citation>
    <scope>NUCLEOTIDE SEQUENCE [LARGE SCALE GENOMIC DNA]</scope>
    <source>
        <strain evidence="1 2">NIES-144</strain>
    </source>
</reference>